<keyword evidence="1 9" id="KW-0645">Protease</keyword>
<dbReference type="GO" id="GO:0004222">
    <property type="term" value="F:metalloendopeptidase activity"/>
    <property type="evidence" value="ECO:0007669"/>
    <property type="project" value="InterPro"/>
</dbReference>
<dbReference type="PROSITE" id="PS50215">
    <property type="entry name" value="ADAM_MEPRO"/>
    <property type="match status" value="1"/>
</dbReference>
<dbReference type="GO" id="GO:0006509">
    <property type="term" value="P:membrane protein ectodomain proteolysis"/>
    <property type="evidence" value="ECO:0007669"/>
    <property type="project" value="TreeGrafter"/>
</dbReference>
<reference evidence="9" key="1">
    <citation type="journal article" date="2015" name="PLoS ONE">
        <title>An Insight into the Sialome of the Lone Star Tick, Amblyomma americanum, with a Glimpse on Its Time Dependent Gene Expression.</title>
        <authorList>
            <person name="Karim S."/>
            <person name="Ribeiro J.M."/>
        </authorList>
    </citation>
    <scope>NUCLEOTIDE SEQUENCE</scope>
    <source>
        <tissue evidence="9">Salivary gland</tissue>
    </source>
</reference>
<dbReference type="SUPFAM" id="SSF55486">
    <property type="entry name" value="Metalloproteases ('zincins'), catalytic domain"/>
    <property type="match status" value="1"/>
</dbReference>
<dbReference type="EMBL" id="GBZX01000006">
    <property type="protein sequence ID" value="JAG92734.1"/>
    <property type="molecule type" value="mRNA"/>
</dbReference>
<proteinExistence type="evidence at transcript level"/>
<keyword evidence="4 9" id="KW-0482">Metalloprotease</keyword>
<feature type="compositionally biased region" description="Polar residues" evidence="6">
    <location>
        <begin position="149"/>
        <end position="159"/>
    </location>
</feature>
<dbReference type="Gene3D" id="3.40.1620.60">
    <property type="match status" value="1"/>
</dbReference>
<keyword evidence="3 5" id="KW-0862">Zinc</keyword>
<feature type="region of interest" description="Disordered" evidence="6">
    <location>
        <begin position="149"/>
        <end position="168"/>
    </location>
</feature>
<feature type="signal peptide" evidence="7">
    <location>
        <begin position="1"/>
        <end position="17"/>
    </location>
</feature>
<feature type="region of interest" description="Disordered" evidence="6">
    <location>
        <begin position="481"/>
        <end position="519"/>
    </location>
</feature>
<dbReference type="Gene3D" id="3.40.390.10">
    <property type="entry name" value="Collagenase (Catalytic Domain)"/>
    <property type="match status" value="1"/>
</dbReference>
<evidence type="ECO:0000256" key="6">
    <source>
        <dbReference type="SAM" id="MobiDB-lite"/>
    </source>
</evidence>
<evidence type="ECO:0000256" key="5">
    <source>
        <dbReference type="PROSITE-ProRule" id="PRU00276"/>
    </source>
</evidence>
<sequence length="534" mass="60368">MSITSVFVLLVAAAAQGLQQPRLVYPRLLEERSPDGKMVLHLHDDLTLNLEGASVAAPRMRVLTQENGRPSTKFYDGEEINRNLYQDAEKMATVSLKAAGKSVELEGVVGPNHRIHPLPTMERSESGLVPHMIHEIERNEMSDKVLTFTEESQQSQLSPRSDGDRAAGPPTEFTVEVFIVADTKHHRYFNETRQFIIYLCVMINSVNLRFAEMNHPKVKLMLTGTEENWDETFLRGNSQYTHDTQTLSAFKDYAKLKKSNFGTPDVVFFFTGRDVVTDDENGKLSTNGLGIAYLGGLCTDAYVGLGEDRPGYYNGMFTFSHEMGHLLGAQHDGSSKVALVPGYVGSERCSWEAGYLMSYKDKGPNHQRFSECSLLQMSLVIAYRGKTCWVVLAVGEEEVDLYPGEVISIQKTCRNVFPEQNNVSAQMIYPKPDECKLKCSYQVERGRYIYTYSRNATAPDYAPCGEKKVCVRGYCRGAKERKGKHRQQKKPTNHTQMPTTTTPKPTVTAKPATTTTTRRRPWPEWRWPWFKVKK</sequence>
<dbReference type="Pfam" id="PF13688">
    <property type="entry name" value="Reprolysin_5"/>
    <property type="match status" value="1"/>
</dbReference>
<feature type="chain" id="PRO_5002202633" evidence="7">
    <location>
        <begin position="18"/>
        <end position="534"/>
    </location>
</feature>
<dbReference type="AlphaFoldDB" id="A0A0C9S5P0"/>
<dbReference type="GO" id="GO:0046872">
    <property type="term" value="F:metal ion binding"/>
    <property type="evidence" value="ECO:0007669"/>
    <property type="project" value="UniProtKB-KW"/>
</dbReference>
<evidence type="ECO:0000259" key="8">
    <source>
        <dbReference type="PROSITE" id="PS50215"/>
    </source>
</evidence>
<feature type="compositionally biased region" description="Basic residues" evidence="6">
    <location>
        <begin position="481"/>
        <end position="492"/>
    </location>
</feature>
<evidence type="ECO:0000256" key="3">
    <source>
        <dbReference type="ARBA" id="ARBA00022833"/>
    </source>
</evidence>
<dbReference type="PANTHER" id="PTHR11905">
    <property type="entry name" value="ADAM A DISINTEGRIN AND METALLOPROTEASE DOMAIN"/>
    <property type="match status" value="1"/>
</dbReference>
<dbReference type="InterPro" id="IPR034030">
    <property type="entry name" value="ZnMc_salivary_gland_MPs"/>
</dbReference>
<name>A0A0C9S5P0_AMBAM</name>
<accession>A0A0C9S5P0</accession>
<evidence type="ECO:0000313" key="9">
    <source>
        <dbReference type="EMBL" id="JAG92734.1"/>
    </source>
</evidence>
<evidence type="ECO:0000256" key="1">
    <source>
        <dbReference type="ARBA" id="ARBA00022670"/>
    </source>
</evidence>
<feature type="binding site" evidence="5">
    <location>
        <position position="325"/>
    </location>
    <ligand>
        <name>Zn(2+)</name>
        <dbReference type="ChEBI" id="CHEBI:29105"/>
        <note>catalytic</note>
    </ligand>
</feature>
<dbReference type="CDD" id="cd04272">
    <property type="entry name" value="ZnMc_salivary_gland_MPs"/>
    <property type="match status" value="1"/>
</dbReference>
<keyword evidence="5" id="KW-0479">Metal-binding</keyword>
<dbReference type="InterPro" id="IPR024079">
    <property type="entry name" value="MetalloPept_cat_dom_sf"/>
</dbReference>
<feature type="compositionally biased region" description="Low complexity" evidence="6">
    <location>
        <begin position="493"/>
        <end position="516"/>
    </location>
</feature>
<keyword evidence="7" id="KW-0732">Signal</keyword>
<feature type="active site" evidence="5">
    <location>
        <position position="322"/>
    </location>
</feature>
<protein>
    <submittedName>
        <fullName evidence="9">Putative secreted metalloprotease</fullName>
    </submittedName>
</protein>
<keyword evidence="2" id="KW-0378">Hydrolase</keyword>
<feature type="binding site" evidence="5">
    <location>
        <position position="331"/>
    </location>
    <ligand>
        <name>Zn(2+)</name>
        <dbReference type="ChEBI" id="CHEBI:29105"/>
        <note>catalytic</note>
    </ligand>
</feature>
<feature type="domain" description="Peptidase M12B" evidence="8">
    <location>
        <begin position="173"/>
        <end position="393"/>
    </location>
</feature>
<feature type="binding site" evidence="5">
    <location>
        <position position="321"/>
    </location>
    <ligand>
        <name>Zn(2+)</name>
        <dbReference type="ChEBI" id="CHEBI:29105"/>
        <note>catalytic</note>
    </ligand>
</feature>
<evidence type="ECO:0000256" key="7">
    <source>
        <dbReference type="SAM" id="SignalP"/>
    </source>
</evidence>
<dbReference type="InterPro" id="IPR001590">
    <property type="entry name" value="Peptidase_M12B"/>
</dbReference>
<organism evidence="9">
    <name type="scientific">Amblyomma americanum</name>
    <name type="common">Lone star tick</name>
    <dbReference type="NCBI Taxonomy" id="6943"/>
    <lineage>
        <taxon>Eukaryota</taxon>
        <taxon>Metazoa</taxon>
        <taxon>Ecdysozoa</taxon>
        <taxon>Arthropoda</taxon>
        <taxon>Chelicerata</taxon>
        <taxon>Arachnida</taxon>
        <taxon>Acari</taxon>
        <taxon>Parasitiformes</taxon>
        <taxon>Ixodida</taxon>
        <taxon>Ixodoidea</taxon>
        <taxon>Ixodidae</taxon>
        <taxon>Amblyomminae</taxon>
        <taxon>Amblyomma</taxon>
    </lineage>
</organism>
<comment type="caution">
    <text evidence="5">Lacks conserved residue(s) required for the propagation of feature annotation.</text>
</comment>
<dbReference type="PANTHER" id="PTHR11905:SF159">
    <property type="entry name" value="ADAM METALLOPROTEASE"/>
    <property type="match status" value="1"/>
</dbReference>
<evidence type="ECO:0000256" key="2">
    <source>
        <dbReference type="ARBA" id="ARBA00022801"/>
    </source>
</evidence>
<evidence type="ECO:0000256" key="4">
    <source>
        <dbReference type="ARBA" id="ARBA00023049"/>
    </source>
</evidence>